<evidence type="ECO:0000256" key="2">
    <source>
        <dbReference type="ARBA" id="ARBA00022737"/>
    </source>
</evidence>
<evidence type="ECO:0000256" key="1">
    <source>
        <dbReference type="ARBA" id="ARBA00022723"/>
    </source>
</evidence>
<organism evidence="8 9">
    <name type="scientific">Apophysomyces ossiformis</name>
    <dbReference type="NCBI Taxonomy" id="679940"/>
    <lineage>
        <taxon>Eukaryota</taxon>
        <taxon>Fungi</taxon>
        <taxon>Fungi incertae sedis</taxon>
        <taxon>Mucoromycota</taxon>
        <taxon>Mucoromycotina</taxon>
        <taxon>Mucoromycetes</taxon>
        <taxon>Mucorales</taxon>
        <taxon>Mucorineae</taxon>
        <taxon>Mucoraceae</taxon>
        <taxon>Apophysomyces</taxon>
    </lineage>
</organism>
<dbReference type="InterPro" id="IPR013083">
    <property type="entry name" value="Znf_RING/FYVE/PHD"/>
</dbReference>
<name>A0A8H7BYK1_9FUNG</name>
<proteinExistence type="predicted"/>
<keyword evidence="9" id="KW-1185">Reference proteome</keyword>
<dbReference type="Proteomes" id="UP000605846">
    <property type="component" value="Unassembled WGS sequence"/>
</dbReference>
<dbReference type="GO" id="GO:0008270">
    <property type="term" value="F:zinc ion binding"/>
    <property type="evidence" value="ECO:0007669"/>
    <property type="project" value="UniProtKB-KW"/>
</dbReference>
<dbReference type="PANTHER" id="PTHR46207">
    <property type="entry name" value="PROTEIN RCC2"/>
    <property type="match status" value="1"/>
</dbReference>
<evidence type="ECO:0000313" key="8">
    <source>
        <dbReference type="EMBL" id="KAF7731704.1"/>
    </source>
</evidence>
<protein>
    <recommendedName>
        <fullName evidence="7">PHD-type domain-containing protein</fullName>
    </recommendedName>
</protein>
<dbReference type="SUPFAM" id="SSF57903">
    <property type="entry name" value="FYVE/PHD zinc finger"/>
    <property type="match status" value="1"/>
</dbReference>
<evidence type="ECO:0000256" key="3">
    <source>
        <dbReference type="ARBA" id="ARBA00022771"/>
    </source>
</evidence>
<dbReference type="InterPro" id="IPR058923">
    <property type="entry name" value="RCC1-like_dom"/>
</dbReference>
<dbReference type="InterPro" id="IPR019787">
    <property type="entry name" value="Znf_PHD-finger"/>
</dbReference>
<evidence type="ECO:0000259" key="7">
    <source>
        <dbReference type="PROSITE" id="PS50016"/>
    </source>
</evidence>
<dbReference type="GO" id="GO:0031267">
    <property type="term" value="F:small GTPase binding"/>
    <property type="evidence" value="ECO:0007669"/>
    <property type="project" value="TreeGrafter"/>
</dbReference>
<keyword evidence="4" id="KW-0862">Zinc</keyword>
<evidence type="ECO:0000256" key="4">
    <source>
        <dbReference type="ARBA" id="ARBA00022833"/>
    </source>
</evidence>
<dbReference type="CDD" id="cd15545">
    <property type="entry name" value="PHD_BAZ2A_like"/>
    <property type="match status" value="1"/>
</dbReference>
<dbReference type="OrthoDB" id="5370059at2759"/>
<dbReference type="PANTHER" id="PTHR46207:SF1">
    <property type="entry name" value="PROTEIN RCC2"/>
    <property type="match status" value="1"/>
</dbReference>
<gene>
    <name evidence="8" type="ORF">EC973_008876</name>
</gene>
<dbReference type="PROSITE" id="PS50016">
    <property type="entry name" value="ZF_PHD_2"/>
    <property type="match status" value="1"/>
</dbReference>
<accession>A0A8H7BYK1</accession>
<dbReference type="EMBL" id="JABAYA010000008">
    <property type="protein sequence ID" value="KAF7731704.1"/>
    <property type="molecule type" value="Genomic_DNA"/>
</dbReference>
<evidence type="ECO:0000256" key="5">
    <source>
        <dbReference type="PROSITE-ProRule" id="PRU00146"/>
    </source>
</evidence>
<dbReference type="SMART" id="SM00249">
    <property type="entry name" value="PHD"/>
    <property type="match status" value="1"/>
</dbReference>
<keyword evidence="2" id="KW-0677">Repeat</keyword>
<dbReference type="PRINTS" id="PR00633">
    <property type="entry name" value="RCCNDNSATION"/>
</dbReference>
<dbReference type="InterPro" id="IPR001965">
    <property type="entry name" value="Znf_PHD"/>
</dbReference>
<evidence type="ECO:0000313" key="9">
    <source>
        <dbReference type="Proteomes" id="UP000605846"/>
    </source>
</evidence>
<feature type="repeat" description="RCC1" evidence="6">
    <location>
        <begin position="131"/>
        <end position="182"/>
    </location>
</feature>
<dbReference type="InterPro" id="IPR000408">
    <property type="entry name" value="Reg_chr_condens"/>
</dbReference>
<keyword evidence="1" id="KW-0479">Metal-binding</keyword>
<dbReference type="Gene3D" id="3.30.40.10">
    <property type="entry name" value="Zinc/RING finger domain, C3HC4 (zinc finger)"/>
    <property type="match status" value="1"/>
</dbReference>
<dbReference type="PROSITE" id="PS00626">
    <property type="entry name" value="RCC1_2"/>
    <property type="match status" value="1"/>
</dbReference>
<dbReference type="InterPro" id="IPR011011">
    <property type="entry name" value="Znf_FYVE_PHD"/>
</dbReference>
<feature type="repeat" description="RCC1" evidence="6">
    <location>
        <begin position="247"/>
        <end position="302"/>
    </location>
</feature>
<dbReference type="InterPro" id="IPR009091">
    <property type="entry name" value="RCC1/BLIP-II"/>
</dbReference>
<keyword evidence="3 5" id="KW-0863">Zinc-finger</keyword>
<feature type="domain" description="PHD-type" evidence="7">
    <location>
        <begin position="427"/>
        <end position="477"/>
    </location>
</feature>
<dbReference type="GO" id="GO:0016020">
    <property type="term" value="C:membrane"/>
    <property type="evidence" value="ECO:0007669"/>
    <property type="project" value="TreeGrafter"/>
</dbReference>
<dbReference type="Gene3D" id="2.130.10.30">
    <property type="entry name" value="Regulator of chromosome condensation 1/beta-lactamase-inhibitor protein II"/>
    <property type="match status" value="2"/>
</dbReference>
<feature type="repeat" description="RCC1" evidence="6">
    <location>
        <begin position="183"/>
        <end position="246"/>
    </location>
</feature>
<sequence length="513" mass="55991">MQKKQSGNDWGKAVICGNTAWDTINRKHKQSAETEQQVLLGPHLIRELVDVRVQHVITGPDACHSVVISEEGQVWVFGRNERGQLGLGHKNCQDYPININTVPENDKLFSGQKIIAAAVGRNHTLLVTDRGEVFAAGDNRLGQLGMSELNDHLLFERVTSLGKEKIAEVACGAEFTLARNEEGKLFAFGSQEYGQLGNGTDGQYIKGSGKLLTQPQPYPLPVKALLQRKIVSIACGTNHSLALDDEGYVYSWGFGGYGRLGHGEQKDLHIPRVISHFAGPAEITRASAIACGSTCSLALDGSRQLLLWGKWKTTGDGSAGQAWMTPRYLYDINGWELSDISAGNRSLFALSETEPTTIAWGQVQNGELGFGEDSPVKSATKPQKVEPLEGIDMISVSAGLGHTLFLAKPGSEILQDLPKWPARPEGDDSCVRCHKEDNEDRLLLCDKCDAPMHTYCAIPALDSIPTGDWYCDTCHPPQKEEPSKKRERAKKTSAAPSKKIVRTIISVIDSLLV</sequence>
<feature type="repeat" description="RCC1" evidence="6">
    <location>
        <begin position="355"/>
        <end position="409"/>
    </location>
</feature>
<dbReference type="SUPFAM" id="SSF50985">
    <property type="entry name" value="RCC1/BLIP-II"/>
    <property type="match status" value="1"/>
</dbReference>
<comment type="caution">
    <text evidence="8">The sequence shown here is derived from an EMBL/GenBank/DDBJ whole genome shotgun (WGS) entry which is preliminary data.</text>
</comment>
<dbReference type="AlphaFoldDB" id="A0A8H7BYK1"/>
<reference evidence="8" key="1">
    <citation type="submission" date="2020-01" db="EMBL/GenBank/DDBJ databases">
        <title>Genome Sequencing of Three Apophysomyces-Like Fungal Strains Confirms a Novel Fungal Genus in the Mucoromycota with divergent Burkholderia-like Endosymbiotic Bacteria.</title>
        <authorList>
            <person name="Stajich J.E."/>
            <person name="Macias A.M."/>
            <person name="Carter-House D."/>
            <person name="Lovett B."/>
            <person name="Kasson L.R."/>
            <person name="Berry K."/>
            <person name="Grigoriev I."/>
            <person name="Chang Y."/>
            <person name="Spatafora J."/>
            <person name="Kasson M.T."/>
        </authorList>
    </citation>
    <scope>NUCLEOTIDE SEQUENCE</scope>
    <source>
        <strain evidence="8">NRRL A-21654</strain>
    </source>
</reference>
<feature type="repeat" description="RCC1" evidence="6">
    <location>
        <begin position="72"/>
        <end position="130"/>
    </location>
</feature>
<evidence type="ECO:0000256" key="6">
    <source>
        <dbReference type="PROSITE-ProRule" id="PRU00235"/>
    </source>
</evidence>
<dbReference type="PROSITE" id="PS50012">
    <property type="entry name" value="RCC1_3"/>
    <property type="match status" value="5"/>
</dbReference>
<dbReference type="Pfam" id="PF00628">
    <property type="entry name" value="PHD"/>
    <property type="match status" value="1"/>
</dbReference>
<dbReference type="Pfam" id="PF25390">
    <property type="entry name" value="WD40_RLD"/>
    <property type="match status" value="1"/>
</dbReference>
<dbReference type="InterPro" id="IPR028641">
    <property type="entry name" value="RCC2"/>
</dbReference>